<evidence type="ECO:0000256" key="20">
    <source>
        <dbReference type="PROSITE-ProRule" id="PRU00282"/>
    </source>
</evidence>
<dbReference type="GO" id="GO:0005743">
    <property type="term" value="C:mitochondrial inner membrane"/>
    <property type="evidence" value="ECO:0007669"/>
    <property type="project" value="UniProtKB-SubCell"/>
</dbReference>
<comment type="catalytic activity">
    <reaction evidence="15">
        <text>citrate(in) + 2-oxoglutarate(out) = citrate(out) + 2-oxoglutarate(in)</text>
        <dbReference type="Rhea" id="RHEA:71763"/>
        <dbReference type="ChEBI" id="CHEBI:16810"/>
        <dbReference type="ChEBI" id="CHEBI:16947"/>
    </reaction>
</comment>
<dbReference type="InterPro" id="IPR002113">
    <property type="entry name" value="ADT_euk_type"/>
</dbReference>
<evidence type="ECO:0000313" key="21">
    <source>
        <dbReference type="EMBL" id="KOB67853.1"/>
    </source>
</evidence>
<comment type="subcellular location">
    <subcellularLocation>
        <location evidence="1">Mitochondrion inner membrane</location>
        <topology evidence="1">Multi-pass membrane protein</topology>
    </subcellularLocation>
</comment>
<evidence type="ECO:0000256" key="18">
    <source>
        <dbReference type="ARBA" id="ARBA00048920"/>
    </source>
</evidence>
<evidence type="ECO:0000256" key="10">
    <source>
        <dbReference type="ARBA" id="ARBA00036018"/>
    </source>
</evidence>
<proteinExistence type="inferred from homology"/>
<gene>
    <name evidence="21" type="ORF">OBRU01_19221</name>
</gene>
<evidence type="ECO:0000256" key="7">
    <source>
        <dbReference type="ARBA" id="ARBA00022989"/>
    </source>
</evidence>
<keyword evidence="5" id="KW-0677">Repeat</keyword>
<dbReference type="PROSITE" id="PS50920">
    <property type="entry name" value="SOLCAR"/>
    <property type="match status" value="3"/>
</dbReference>
<comment type="catalytic activity">
    <reaction evidence="17">
        <text>2-oxoheptanedioate(in) + 2-oxoglutarate(out) = 2-oxoheptanedioate(out) + 2-oxoglutarate(in)</text>
        <dbReference type="Rhea" id="RHEA:71755"/>
        <dbReference type="ChEBI" id="CHEBI:16810"/>
        <dbReference type="ChEBI" id="CHEBI:72701"/>
    </reaction>
</comment>
<dbReference type="InterPro" id="IPR023395">
    <property type="entry name" value="MCP_dom_sf"/>
</dbReference>
<sequence>MSDTEKLLKQAAMQVGAGGSAGFVEVCIMHPLDLVKTRLQLQSKITALKSSDPHYYNGIVDCMKKMYKYEGLTSFWKGILPPILAETPKRAVKFATFEQYKKIFMFGSSSPTPLTFSLAGLGAGVTEAILVNPFEVVKVTLQSNKAISAQLPSTWSVTRQIVREHGFGSKGLNKGLTATIARNGIFNMVYFGFYHSVKGYVPEYEDPLLEFGRKVAIGFTSGVLGSCVNIPFDVAKSRIQGPQPISGVVKYSSTTGALVLVYKEEGFRALYKGLLPKVLRLGPGGAIMLVVYDYPTSSDSKMHNTQIIHITHPSLQAQGKVTYQETITSDIHIPVSSIQNEMLTQNQIVMSCQQTHLQSIQPLQGQVIQGTDLTQQLQITSHMLLPPVPVFKQQILMNEVQQYYGYEYGKEPCIVTKVEMQPPILHEKYNESLSPKPSTWASNVRKIKHQRGEAYISRRGKYVPERQIRNTKDCIQNCKYKCNERISDADRELIFKSFYSLSTNEKRHFLLNSTERHSVKRGKSDAKRKHSFKYSFIVRSERYTVCKNFYLGTLAISQKPVYNVHSGKSETNIPKPDGRGLSENSTHALPNEVKDRVRHHILSFSTLDSKPVKQFSKQKQYLLSNLSIKRMYTMYFDQCSKESIVPVKESMYRKIFKKEFNLHFVKVKKEEPLCCKCKGSIKKK</sequence>
<evidence type="ECO:0000313" key="22">
    <source>
        <dbReference type="Proteomes" id="UP000037510"/>
    </source>
</evidence>
<comment type="catalytic activity">
    <reaction evidence="10">
        <text>2-oxoadipate(in) + 2-oxoglutarate(out) = 2-oxoadipate(out) + 2-oxoglutarate(in)</text>
        <dbReference type="Rhea" id="RHEA:71739"/>
        <dbReference type="ChEBI" id="CHEBI:16810"/>
        <dbReference type="ChEBI" id="CHEBI:57499"/>
    </reaction>
</comment>
<keyword evidence="22" id="KW-1185">Reference proteome</keyword>
<protein>
    <recommendedName>
        <fullName evidence="11">Mitochondrial 2-oxodicarboxylate carrier</fullName>
    </recommendedName>
    <alternativeName>
        <fullName evidence="12">Solute carrier family 25 member 21</fullName>
    </alternativeName>
</protein>
<comment type="caution">
    <text evidence="21">The sequence shown here is derived from an EMBL/GenBank/DDBJ whole genome shotgun (WGS) entry which is preliminary data.</text>
</comment>
<keyword evidence="7" id="KW-1133">Transmembrane helix</keyword>
<evidence type="ECO:0000256" key="8">
    <source>
        <dbReference type="ARBA" id="ARBA00023128"/>
    </source>
</evidence>
<evidence type="ECO:0000256" key="6">
    <source>
        <dbReference type="ARBA" id="ARBA00022792"/>
    </source>
</evidence>
<evidence type="ECO:0000256" key="15">
    <source>
        <dbReference type="ARBA" id="ARBA00048003"/>
    </source>
</evidence>
<dbReference type="STRING" id="104452.A0A0L7KX61"/>
<dbReference type="GO" id="GO:0005471">
    <property type="term" value="F:ATP:ADP antiporter activity"/>
    <property type="evidence" value="ECO:0007669"/>
    <property type="project" value="InterPro"/>
</dbReference>
<evidence type="ECO:0000256" key="5">
    <source>
        <dbReference type="ARBA" id="ARBA00022737"/>
    </source>
</evidence>
<comment type="catalytic activity">
    <reaction evidence="18">
        <text>glutarate(in) + 2-oxoglutarate(out) = glutarate(out) + 2-oxoglutarate(in)</text>
        <dbReference type="Rhea" id="RHEA:71751"/>
        <dbReference type="ChEBI" id="CHEBI:16810"/>
        <dbReference type="ChEBI" id="CHEBI:30921"/>
    </reaction>
</comment>
<evidence type="ECO:0000256" key="9">
    <source>
        <dbReference type="ARBA" id="ARBA00023136"/>
    </source>
</evidence>
<dbReference type="PANTHER" id="PTHR46356:SF1">
    <property type="entry name" value="MITOCHONDRIAL 2-OXODICARBOXYLATE CARRIER"/>
    <property type="match status" value="1"/>
</dbReference>
<reference evidence="21 22" key="1">
    <citation type="journal article" date="2015" name="Genome Biol. Evol.">
        <title>The genome of winter moth (Operophtera brumata) provides a genomic perspective on sexual dimorphism and phenology.</title>
        <authorList>
            <person name="Derks M.F."/>
            <person name="Smit S."/>
            <person name="Salis L."/>
            <person name="Schijlen E."/>
            <person name="Bossers A."/>
            <person name="Mateman C."/>
            <person name="Pijl A.S."/>
            <person name="de Ridder D."/>
            <person name="Groenen M.A."/>
            <person name="Visser M.E."/>
            <person name="Megens H.J."/>
        </authorList>
    </citation>
    <scope>NUCLEOTIDE SEQUENCE [LARGE SCALE GENOMIC DNA]</scope>
    <source>
        <strain evidence="21">WM2013NL</strain>
        <tissue evidence="21">Head and thorax</tissue>
    </source>
</reference>
<organism evidence="21 22">
    <name type="scientific">Operophtera brumata</name>
    <name type="common">Winter moth</name>
    <name type="synonym">Phalaena brumata</name>
    <dbReference type="NCBI Taxonomy" id="104452"/>
    <lineage>
        <taxon>Eukaryota</taxon>
        <taxon>Metazoa</taxon>
        <taxon>Ecdysozoa</taxon>
        <taxon>Arthropoda</taxon>
        <taxon>Hexapoda</taxon>
        <taxon>Insecta</taxon>
        <taxon>Pterygota</taxon>
        <taxon>Neoptera</taxon>
        <taxon>Endopterygota</taxon>
        <taxon>Lepidoptera</taxon>
        <taxon>Glossata</taxon>
        <taxon>Ditrysia</taxon>
        <taxon>Geometroidea</taxon>
        <taxon>Geometridae</taxon>
        <taxon>Larentiinae</taxon>
        <taxon>Operophtera</taxon>
    </lineage>
</organism>
<evidence type="ECO:0000256" key="2">
    <source>
        <dbReference type="ARBA" id="ARBA00006375"/>
    </source>
</evidence>
<dbReference type="Gene3D" id="1.50.40.10">
    <property type="entry name" value="Mitochondrial carrier domain"/>
    <property type="match status" value="1"/>
</dbReference>
<keyword evidence="4 20" id="KW-0812">Transmembrane</keyword>
<accession>A0A0L7KX61</accession>
<dbReference type="Proteomes" id="UP000037510">
    <property type="component" value="Unassembled WGS sequence"/>
</dbReference>
<comment type="similarity">
    <text evidence="2">Belongs to the mitochondrial carrier (TC 2.A.29) family.</text>
</comment>
<dbReference type="InterPro" id="IPR018108">
    <property type="entry name" value="MCP_transmembrane"/>
</dbReference>
<keyword evidence="9 20" id="KW-0472">Membrane</keyword>
<dbReference type="SUPFAM" id="SSF103506">
    <property type="entry name" value="Mitochondrial carrier"/>
    <property type="match status" value="1"/>
</dbReference>
<comment type="catalytic activity">
    <reaction evidence="14">
        <text>heptanedioate(in) + 2-oxoglutarate(out) = heptanedioate(out) + 2-oxoglutarate(in)</text>
        <dbReference type="Rhea" id="RHEA:71759"/>
        <dbReference type="ChEBI" id="CHEBI:16810"/>
        <dbReference type="ChEBI" id="CHEBI:36165"/>
    </reaction>
</comment>
<comment type="function">
    <text evidence="13">Transports dicarboxylates across the inner membranes of mitochondria by a counter-exchange mechanism. Can transport 2-oxoadipate (2-oxohexanedioate), 2-oxoglutarate, adipate (hexanedioate), glutarate, and to a lesser extent, pimelate (heptanedioate), 2-oxopimelate (2-oxoheptanedioate), 2-aminoadipate (2-aminohexanedioate), oxaloacetate, and citrate. Plays a central role in catabolism of lysine, hydroxylysine, and tryptophan, by transporting common metabolite intermediates (such as 2-oxoadipate) into the mitochondria, where it is converted into acetyl-CoA and can enter the citric acid (TCA) cycle.</text>
</comment>
<keyword evidence="3" id="KW-0813">Transport</keyword>
<comment type="catalytic activity">
    <reaction evidence="16">
        <text>L-2-aminoadipate(in) + 2-oxoglutarate(out) = L-2-aminoadipate(out) + 2-oxoglutarate(in)</text>
        <dbReference type="Rhea" id="RHEA:71747"/>
        <dbReference type="ChEBI" id="CHEBI:16810"/>
        <dbReference type="ChEBI" id="CHEBI:58672"/>
    </reaction>
</comment>
<evidence type="ECO:0000256" key="19">
    <source>
        <dbReference type="ARBA" id="ARBA00048998"/>
    </source>
</evidence>
<evidence type="ECO:0000256" key="1">
    <source>
        <dbReference type="ARBA" id="ARBA00004448"/>
    </source>
</evidence>
<keyword evidence="6" id="KW-0999">Mitochondrion inner membrane</keyword>
<dbReference type="AlphaFoldDB" id="A0A0L7KX61"/>
<dbReference type="GO" id="GO:1990544">
    <property type="term" value="P:mitochondrial ATP transmembrane transport"/>
    <property type="evidence" value="ECO:0007669"/>
    <property type="project" value="InterPro"/>
</dbReference>
<feature type="repeat" description="Solcar" evidence="20">
    <location>
        <begin position="9"/>
        <end position="103"/>
    </location>
</feature>
<evidence type="ECO:0000256" key="14">
    <source>
        <dbReference type="ARBA" id="ARBA00047537"/>
    </source>
</evidence>
<comment type="catalytic activity">
    <reaction evidence="19">
        <text>hexanedioate(in) + 2-oxoglutarate(out) = hexanedioate(out) + 2-oxoglutarate(in)</text>
        <dbReference type="Rhea" id="RHEA:71743"/>
        <dbReference type="ChEBI" id="CHEBI:16810"/>
        <dbReference type="ChEBI" id="CHEBI:17128"/>
    </reaction>
</comment>
<evidence type="ECO:0000256" key="12">
    <source>
        <dbReference type="ARBA" id="ARBA00041874"/>
    </source>
</evidence>
<dbReference type="GO" id="GO:0140021">
    <property type="term" value="P:mitochondrial ADP transmembrane transport"/>
    <property type="evidence" value="ECO:0007669"/>
    <property type="project" value="InterPro"/>
</dbReference>
<evidence type="ECO:0000256" key="17">
    <source>
        <dbReference type="ARBA" id="ARBA00048581"/>
    </source>
</evidence>
<evidence type="ECO:0000256" key="11">
    <source>
        <dbReference type="ARBA" id="ARBA00039747"/>
    </source>
</evidence>
<evidence type="ECO:0000256" key="16">
    <source>
        <dbReference type="ARBA" id="ARBA00048303"/>
    </source>
</evidence>
<name>A0A0L7KX61_OPEBR</name>
<dbReference type="PRINTS" id="PR00927">
    <property type="entry name" value="ADPTRNSLCASE"/>
</dbReference>
<dbReference type="EMBL" id="JTDY01004709">
    <property type="protein sequence ID" value="KOB67853.1"/>
    <property type="molecule type" value="Genomic_DNA"/>
</dbReference>
<evidence type="ECO:0000256" key="3">
    <source>
        <dbReference type="ARBA" id="ARBA00022448"/>
    </source>
</evidence>
<evidence type="ECO:0000256" key="13">
    <source>
        <dbReference type="ARBA" id="ARBA00046087"/>
    </source>
</evidence>
<keyword evidence="8" id="KW-0496">Mitochondrion</keyword>
<dbReference type="Pfam" id="PF00153">
    <property type="entry name" value="Mito_carr"/>
    <property type="match status" value="3"/>
</dbReference>
<evidence type="ECO:0000256" key="4">
    <source>
        <dbReference type="ARBA" id="ARBA00022692"/>
    </source>
</evidence>
<dbReference type="PANTHER" id="PTHR46356">
    <property type="entry name" value="MITOCHONDRIAL 2-OXODICARBOXYLATE CARRIER"/>
    <property type="match status" value="1"/>
</dbReference>
<dbReference type="InterPro" id="IPR051752">
    <property type="entry name" value="Mito_2-oxodicarb_carrier"/>
</dbReference>
<feature type="repeat" description="Solcar" evidence="20">
    <location>
        <begin position="111"/>
        <end position="200"/>
    </location>
</feature>
<feature type="repeat" description="Solcar" evidence="20">
    <location>
        <begin position="209"/>
        <end position="298"/>
    </location>
</feature>